<dbReference type="GeneID" id="103261903"/>
<dbReference type="Proteomes" id="UP000189704">
    <property type="component" value="Unplaced"/>
</dbReference>
<keyword evidence="3" id="KW-1133">Transmembrane helix</keyword>
<dbReference type="GO" id="GO:0005801">
    <property type="term" value="C:cis-Golgi network"/>
    <property type="evidence" value="ECO:0007669"/>
    <property type="project" value="TreeGrafter"/>
</dbReference>
<organism evidence="4 5">
    <name type="scientific">Carlito syrichta</name>
    <name type="common">Philippine tarsier</name>
    <name type="synonym">Tarsius syrichta</name>
    <dbReference type="NCBI Taxonomy" id="1868482"/>
    <lineage>
        <taxon>Eukaryota</taxon>
        <taxon>Metazoa</taxon>
        <taxon>Chordata</taxon>
        <taxon>Craniata</taxon>
        <taxon>Vertebrata</taxon>
        <taxon>Euteleostomi</taxon>
        <taxon>Mammalia</taxon>
        <taxon>Eutheria</taxon>
        <taxon>Euarchontoglires</taxon>
        <taxon>Primates</taxon>
        <taxon>Haplorrhini</taxon>
        <taxon>Tarsiiformes</taxon>
        <taxon>Tarsiidae</taxon>
        <taxon>Carlito</taxon>
    </lineage>
</organism>
<dbReference type="GO" id="GO:0016020">
    <property type="term" value="C:membrane"/>
    <property type="evidence" value="ECO:0007669"/>
    <property type="project" value="TreeGrafter"/>
</dbReference>
<feature type="region of interest" description="Disordered" evidence="2">
    <location>
        <begin position="146"/>
        <end position="181"/>
    </location>
</feature>
<accession>A0A1U7TVH6</accession>
<dbReference type="PANTHER" id="PTHR18887:SF2">
    <property type="entry name" value="GOLGIN SUBFAMILY B MEMBER 1"/>
    <property type="match status" value="1"/>
</dbReference>
<evidence type="ECO:0000313" key="5">
    <source>
        <dbReference type="RefSeq" id="XP_008057681.1"/>
    </source>
</evidence>
<evidence type="ECO:0000256" key="1">
    <source>
        <dbReference type="SAM" id="Coils"/>
    </source>
</evidence>
<sequence length="299" mass="34398">MKDQYLMSISDKDQQLIHLQNLIRELRSSSFQTQPLSMQYQRQASPETSASLDGSQNLVYETELLRTQLNDSLKEIHQKELRIQQLNSKFSQLLEEKNNLSIQLCGTSQSLRENQQHYHDLFNHCAVLEKQVQALQVVSREKGPLKIDVAPGAPQEKNGVCRKSDPEEPREPQQSFSEAQQQLCNTKREVNELRKLLEEERYQRVTAENALSEAEEQIRRLEHSEWDSARTPIIGSCGSQEQSVIMDITSNSCQRTRSGAGWKRVLRSLCHSRTRVPLLAAIYFLMIHVLLILCFSGHL</sequence>
<feature type="compositionally biased region" description="Basic and acidic residues" evidence="2">
    <location>
        <begin position="162"/>
        <end position="171"/>
    </location>
</feature>
<keyword evidence="3" id="KW-0812">Transmembrane</keyword>
<dbReference type="InterPro" id="IPR026202">
    <property type="entry name" value="GOLGB1"/>
</dbReference>
<dbReference type="RefSeq" id="XP_008057681.1">
    <property type="nucleotide sequence ID" value="XM_008059490.1"/>
</dbReference>
<keyword evidence="3" id="KW-0472">Membrane</keyword>
<dbReference type="KEGG" id="csyr:103261903"/>
<keyword evidence="1" id="KW-0175">Coiled coil</keyword>
<name>A0A1U7TVH6_CARSF</name>
<dbReference type="OrthoDB" id="9904168at2759"/>
<evidence type="ECO:0000256" key="3">
    <source>
        <dbReference type="SAM" id="Phobius"/>
    </source>
</evidence>
<evidence type="ECO:0000313" key="4">
    <source>
        <dbReference type="Proteomes" id="UP000189704"/>
    </source>
</evidence>
<feature type="transmembrane region" description="Helical" evidence="3">
    <location>
        <begin position="276"/>
        <end position="298"/>
    </location>
</feature>
<dbReference type="GO" id="GO:0005793">
    <property type="term" value="C:endoplasmic reticulum-Golgi intermediate compartment"/>
    <property type="evidence" value="ECO:0007669"/>
    <property type="project" value="TreeGrafter"/>
</dbReference>
<dbReference type="PANTHER" id="PTHR18887">
    <property type="entry name" value="GOLGI-ASSOCIATED PROTEIN GCP360-RELATED"/>
    <property type="match status" value="1"/>
</dbReference>
<gene>
    <name evidence="5" type="primary">LOC103261903</name>
</gene>
<feature type="compositionally biased region" description="Polar residues" evidence="2">
    <location>
        <begin position="172"/>
        <end position="181"/>
    </location>
</feature>
<protein>
    <submittedName>
        <fullName evidence="5">Golgin subfamily B member 1-like isoform X1</fullName>
    </submittedName>
</protein>
<evidence type="ECO:0000256" key="2">
    <source>
        <dbReference type="SAM" id="MobiDB-lite"/>
    </source>
</evidence>
<keyword evidence="4" id="KW-1185">Reference proteome</keyword>
<feature type="coiled-coil region" evidence="1">
    <location>
        <begin position="69"/>
        <end position="103"/>
    </location>
</feature>
<proteinExistence type="predicted"/>
<dbReference type="AlphaFoldDB" id="A0A1U7TVH6"/>
<reference evidence="5" key="1">
    <citation type="submission" date="2025-08" db="UniProtKB">
        <authorList>
            <consortium name="RefSeq"/>
        </authorList>
    </citation>
    <scope>IDENTIFICATION</scope>
</reference>